<dbReference type="InterPro" id="IPR051419">
    <property type="entry name" value="Lys/N-term_MeTrsfase_sf"/>
</dbReference>
<comment type="similarity">
    <text evidence="1">Belongs to the methyltransferase superfamily.</text>
</comment>
<evidence type="ECO:0000313" key="5">
    <source>
        <dbReference type="Proteomes" id="UP000267096"/>
    </source>
</evidence>
<dbReference type="Proteomes" id="UP000267096">
    <property type="component" value="Unassembled WGS sequence"/>
</dbReference>
<dbReference type="SUPFAM" id="SSF53335">
    <property type="entry name" value="S-adenosyl-L-methionine-dependent methyltransferases"/>
    <property type="match status" value="1"/>
</dbReference>
<dbReference type="Gene3D" id="3.40.50.150">
    <property type="entry name" value="Vaccinia Virus protein VP39"/>
    <property type="match status" value="2"/>
</dbReference>
<dbReference type="OrthoDB" id="411785at2759"/>
<proteinExistence type="inferred from homology"/>
<dbReference type="InterPro" id="IPR029063">
    <property type="entry name" value="SAM-dependent_MTases_sf"/>
</dbReference>
<dbReference type="PANTHER" id="PTHR12176">
    <property type="entry name" value="SAM-DEPENDENT METHYLTRANSFERASE SUPERFAMILY PROTEIN"/>
    <property type="match status" value="1"/>
</dbReference>
<name>A0A158PMW9_ANISI</name>
<reference evidence="6" key="1">
    <citation type="submission" date="2016-04" db="UniProtKB">
        <authorList>
            <consortium name="WormBaseParasite"/>
        </authorList>
    </citation>
    <scope>IDENTIFICATION</scope>
</reference>
<protein>
    <submittedName>
        <fullName evidence="6">Methyltransf_11 domain-containing protein</fullName>
    </submittedName>
</protein>
<keyword evidence="5" id="KW-1185">Reference proteome</keyword>
<dbReference type="GO" id="GO:0032259">
    <property type="term" value="P:methylation"/>
    <property type="evidence" value="ECO:0007669"/>
    <property type="project" value="UniProtKB-KW"/>
</dbReference>
<evidence type="ECO:0000256" key="3">
    <source>
        <dbReference type="ARBA" id="ARBA00022679"/>
    </source>
</evidence>
<organism evidence="6">
    <name type="scientific">Anisakis simplex</name>
    <name type="common">Herring worm</name>
    <dbReference type="NCBI Taxonomy" id="6269"/>
    <lineage>
        <taxon>Eukaryota</taxon>
        <taxon>Metazoa</taxon>
        <taxon>Ecdysozoa</taxon>
        <taxon>Nematoda</taxon>
        <taxon>Chromadorea</taxon>
        <taxon>Rhabditida</taxon>
        <taxon>Spirurina</taxon>
        <taxon>Ascaridomorpha</taxon>
        <taxon>Ascaridoidea</taxon>
        <taxon>Anisakidae</taxon>
        <taxon>Anisakis</taxon>
        <taxon>Anisakis simplex complex</taxon>
    </lineage>
</organism>
<accession>A0A158PMW9</accession>
<sequence length="240" mass="28202">MQKLTQYKKASYWNERFSNEETFEWIAEWDQFAHLILPHLDANHRSVIIMHSTSFIFDFFGNIYVVEINGRITMSMKWICDDIRTLSKLDDQTFDIVIEKATIEALTADEKSAWSYSNDALRDIDAVYNSVFRTLVNNGTFFSISFTQPHFRVPLIMKDRHWSCCVQEFGDYFSFFCYRLKKCDAPNWSDLERYLNVGLVVTPNLEKVNHRLPSESGTFRPEKLPKTGEDCLTPAEVEDW</sequence>
<dbReference type="WBParaSite" id="ASIM_0001034101-mRNA-1">
    <property type="protein sequence ID" value="ASIM_0001034101-mRNA-1"/>
    <property type="gene ID" value="ASIM_0001034101"/>
</dbReference>
<evidence type="ECO:0000313" key="4">
    <source>
        <dbReference type="EMBL" id="VDK42297.1"/>
    </source>
</evidence>
<dbReference type="PANTHER" id="PTHR12176:SF80">
    <property type="entry name" value="EEF1A LYSINE METHYLTRANSFERASE 4"/>
    <property type="match status" value="1"/>
</dbReference>
<keyword evidence="2" id="KW-0489">Methyltransferase</keyword>
<dbReference type="GO" id="GO:0008168">
    <property type="term" value="F:methyltransferase activity"/>
    <property type="evidence" value="ECO:0007669"/>
    <property type="project" value="UniProtKB-KW"/>
</dbReference>
<keyword evidence="3" id="KW-0808">Transferase</keyword>
<reference evidence="4 5" key="2">
    <citation type="submission" date="2018-11" db="EMBL/GenBank/DDBJ databases">
        <authorList>
            <consortium name="Pathogen Informatics"/>
        </authorList>
    </citation>
    <scope>NUCLEOTIDE SEQUENCE [LARGE SCALE GENOMIC DNA]</scope>
</reference>
<dbReference type="EMBL" id="UYRR01030982">
    <property type="protein sequence ID" value="VDK42297.1"/>
    <property type="molecule type" value="Genomic_DNA"/>
</dbReference>
<gene>
    <name evidence="4" type="ORF">ASIM_LOCUS10072</name>
</gene>
<dbReference type="AlphaFoldDB" id="A0A158PMW9"/>
<evidence type="ECO:0000256" key="1">
    <source>
        <dbReference type="ARBA" id="ARBA00008361"/>
    </source>
</evidence>
<evidence type="ECO:0000313" key="6">
    <source>
        <dbReference type="WBParaSite" id="ASIM_0001034101-mRNA-1"/>
    </source>
</evidence>
<evidence type="ECO:0000256" key="2">
    <source>
        <dbReference type="ARBA" id="ARBA00022603"/>
    </source>
</evidence>